<dbReference type="EMBL" id="BLLF01000052">
    <property type="protein sequence ID" value="GFH06699.1"/>
    <property type="molecule type" value="Genomic_DNA"/>
</dbReference>
<evidence type="ECO:0000313" key="1">
    <source>
        <dbReference type="EMBL" id="GFH06699.1"/>
    </source>
</evidence>
<evidence type="ECO:0000313" key="2">
    <source>
        <dbReference type="Proteomes" id="UP000485058"/>
    </source>
</evidence>
<dbReference type="Proteomes" id="UP000485058">
    <property type="component" value="Unassembled WGS sequence"/>
</dbReference>
<accession>A0A699YL43</accession>
<name>A0A699YL43_HAELA</name>
<proteinExistence type="predicted"/>
<sequence length="91" mass="9817">MVAAGNQHGNNSAATAAEVEDFKTVLAIFNKHHEQGGYAGSLQPAVRLLLEVVFLRNSRRLHQGVLVTLKRLASAEQQGVTSLGWAELVQP</sequence>
<dbReference type="AlphaFoldDB" id="A0A699YL43"/>
<comment type="caution">
    <text evidence="1">The sequence shown here is derived from an EMBL/GenBank/DDBJ whole genome shotgun (WGS) entry which is preliminary data.</text>
</comment>
<feature type="non-terminal residue" evidence="1">
    <location>
        <position position="1"/>
    </location>
</feature>
<gene>
    <name evidence="1" type="ORF">HaLaN_01369</name>
</gene>
<protein>
    <submittedName>
        <fullName evidence="1">Uncharacterized protein</fullName>
    </submittedName>
</protein>
<organism evidence="1 2">
    <name type="scientific">Haematococcus lacustris</name>
    <name type="common">Green alga</name>
    <name type="synonym">Haematococcus pluvialis</name>
    <dbReference type="NCBI Taxonomy" id="44745"/>
    <lineage>
        <taxon>Eukaryota</taxon>
        <taxon>Viridiplantae</taxon>
        <taxon>Chlorophyta</taxon>
        <taxon>core chlorophytes</taxon>
        <taxon>Chlorophyceae</taxon>
        <taxon>CS clade</taxon>
        <taxon>Chlamydomonadales</taxon>
        <taxon>Haematococcaceae</taxon>
        <taxon>Haematococcus</taxon>
    </lineage>
</organism>
<keyword evidence="2" id="KW-1185">Reference proteome</keyword>
<reference evidence="1 2" key="1">
    <citation type="submission" date="2020-02" db="EMBL/GenBank/DDBJ databases">
        <title>Draft genome sequence of Haematococcus lacustris strain NIES-144.</title>
        <authorList>
            <person name="Morimoto D."/>
            <person name="Nakagawa S."/>
            <person name="Yoshida T."/>
            <person name="Sawayama S."/>
        </authorList>
    </citation>
    <scope>NUCLEOTIDE SEQUENCE [LARGE SCALE GENOMIC DNA]</scope>
    <source>
        <strain evidence="1 2">NIES-144</strain>
    </source>
</reference>
<feature type="non-terminal residue" evidence="1">
    <location>
        <position position="91"/>
    </location>
</feature>